<dbReference type="SUPFAM" id="SSF51246">
    <property type="entry name" value="Rudiment single hybrid motif"/>
    <property type="match status" value="1"/>
</dbReference>
<gene>
    <name evidence="5 6" type="primary">purK</name>
    <name evidence="8" type="ORF">F9B74_00150</name>
</gene>
<keyword evidence="2 5" id="KW-0547">Nucleotide-binding</keyword>
<dbReference type="Pfam" id="PF02222">
    <property type="entry name" value="ATP-grasp"/>
    <property type="match status" value="1"/>
</dbReference>
<comment type="pathway">
    <text evidence="5 6">Purine metabolism; IMP biosynthesis via de novo pathway; 5-amino-1-(5-phospho-D-ribosyl)imidazole-4-carboxylate from 5-amino-1-(5-phospho-D-ribosyl)imidazole (N5-CAIR route): step 1/2.</text>
</comment>
<dbReference type="InterPro" id="IPR011761">
    <property type="entry name" value="ATP-grasp"/>
</dbReference>
<dbReference type="UniPathway" id="UPA00074">
    <property type="reaction ID" value="UER00942"/>
</dbReference>
<name>A0A6L9Y325_9BURK</name>
<feature type="binding site" evidence="5">
    <location>
        <begin position="192"/>
        <end position="195"/>
    </location>
    <ligand>
        <name>ATP</name>
        <dbReference type="ChEBI" id="CHEBI:30616"/>
    </ligand>
</feature>
<dbReference type="NCBIfam" id="TIGR01161">
    <property type="entry name" value="purK"/>
    <property type="match status" value="1"/>
</dbReference>
<dbReference type="InterPro" id="IPR011054">
    <property type="entry name" value="Rudment_hybrid_motif"/>
</dbReference>
<feature type="binding site" evidence="5">
    <location>
        <position position="223"/>
    </location>
    <ligand>
        <name>ATP</name>
        <dbReference type="ChEBI" id="CHEBI:30616"/>
    </ligand>
</feature>
<dbReference type="InterPro" id="IPR013815">
    <property type="entry name" value="ATP_grasp_subdomain_1"/>
</dbReference>
<reference evidence="8 9" key="1">
    <citation type="submission" date="2020-02" db="EMBL/GenBank/DDBJ databases">
        <title>Pelistega sp. NLN82 were isolated from wild rodents of the Hainan Island.</title>
        <authorList>
            <person name="Niu N."/>
            <person name="Zhou J."/>
        </authorList>
    </citation>
    <scope>NUCLEOTIDE SEQUENCE [LARGE SCALE GENOMIC DNA]</scope>
    <source>
        <strain evidence="8 9">NLN82</strain>
    </source>
</reference>
<accession>A0A6L9Y325</accession>
<proteinExistence type="inferred from homology"/>
<dbReference type="HAMAP" id="MF_01928">
    <property type="entry name" value="PurK"/>
    <property type="match status" value="1"/>
</dbReference>
<evidence type="ECO:0000256" key="5">
    <source>
        <dbReference type="HAMAP-Rule" id="MF_01928"/>
    </source>
</evidence>
<dbReference type="GO" id="GO:0046872">
    <property type="term" value="F:metal ion binding"/>
    <property type="evidence" value="ECO:0007669"/>
    <property type="project" value="InterPro"/>
</dbReference>
<evidence type="ECO:0000313" key="9">
    <source>
        <dbReference type="Proteomes" id="UP000477651"/>
    </source>
</evidence>
<protein>
    <recommendedName>
        <fullName evidence="5 6">N5-carboxyaminoimidazole ribonucleotide synthase</fullName>
        <shortName evidence="5 6">N5-CAIR synthase</shortName>
        <ecNumber evidence="5 6">6.3.4.18</ecNumber>
    </recommendedName>
    <alternativeName>
        <fullName evidence="5 6">5-(carboxyamino)imidazole ribonucleotide synthetase</fullName>
    </alternativeName>
</protein>
<keyword evidence="9" id="KW-1185">Reference proteome</keyword>
<dbReference type="AlphaFoldDB" id="A0A6L9Y325"/>
<comment type="catalytic activity">
    <reaction evidence="5 6">
        <text>5-amino-1-(5-phospho-beta-D-ribosyl)imidazole + hydrogencarbonate + ATP = 5-carboxyamino-1-(5-phospho-D-ribosyl)imidazole + ADP + phosphate + 2 H(+)</text>
        <dbReference type="Rhea" id="RHEA:19317"/>
        <dbReference type="ChEBI" id="CHEBI:15378"/>
        <dbReference type="ChEBI" id="CHEBI:17544"/>
        <dbReference type="ChEBI" id="CHEBI:30616"/>
        <dbReference type="ChEBI" id="CHEBI:43474"/>
        <dbReference type="ChEBI" id="CHEBI:58730"/>
        <dbReference type="ChEBI" id="CHEBI:137981"/>
        <dbReference type="ChEBI" id="CHEBI:456216"/>
        <dbReference type="EC" id="6.3.4.18"/>
    </reaction>
</comment>
<keyword evidence="1 5" id="KW-0436">Ligase</keyword>
<dbReference type="SUPFAM" id="SSF56059">
    <property type="entry name" value="Glutathione synthetase ATP-binding domain-like"/>
    <property type="match status" value="1"/>
</dbReference>
<dbReference type="InterPro" id="IPR040686">
    <property type="entry name" value="PurK_C"/>
</dbReference>
<dbReference type="GO" id="GO:0004638">
    <property type="term" value="F:phosphoribosylaminoimidazole carboxylase activity"/>
    <property type="evidence" value="ECO:0007669"/>
    <property type="project" value="InterPro"/>
</dbReference>
<dbReference type="InterPro" id="IPR003135">
    <property type="entry name" value="ATP-grasp_carboxylate-amine"/>
</dbReference>
<evidence type="ECO:0000256" key="1">
    <source>
        <dbReference type="ARBA" id="ARBA00022598"/>
    </source>
</evidence>
<dbReference type="NCBIfam" id="NF004677">
    <property type="entry name" value="PRK06019.1-3"/>
    <property type="match status" value="1"/>
</dbReference>
<comment type="similarity">
    <text evidence="5 6">Belongs to the PurK/PurT family.</text>
</comment>
<dbReference type="GO" id="GO:0005829">
    <property type="term" value="C:cytosol"/>
    <property type="evidence" value="ECO:0007669"/>
    <property type="project" value="TreeGrafter"/>
</dbReference>
<dbReference type="FunFam" id="3.30.1490.20:FF:000015">
    <property type="entry name" value="N5-carboxyaminoimidazole ribonucleotide synthase"/>
    <property type="match status" value="1"/>
</dbReference>
<comment type="function">
    <text evidence="5">Catalyzes the ATP-dependent conversion of 5-aminoimidazole ribonucleotide (AIR) and HCO(3)(-) to N5-carboxyaminoimidazole ribonucleotide (N5-CAIR).</text>
</comment>
<dbReference type="SUPFAM" id="SSF52440">
    <property type="entry name" value="PreATP-grasp domain"/>
    <property type="match status" value="1"/>
</dbReference>
<evidence type="ECO:0000256" key="4">
    <source>
        <dbReference type="ARBA" id="ARBA00022840"/>
    </source>
</evidence>
<feature type="binding site" evidence="5">
    <location>
        <position position="118"/>
    </location>
    <ligand>
        <name>ATP</name>
        <dbReference type="ChEBI" id="CHEBI:30616"/>
    </ligand>
</feature>
<evidence type="ECO:0000256" key="6">
    <source>
        <dbReference type="RuleBase" id="RU361200"/>
    </source>
</evidence>
<dbReference type="Gene3D" id="3.40.50.20">
    <property type="match status" value="1"/>
</dbReference>
<dbReference type="GO" id="GO:0006189">
    <property type="term" value="P:'de novo' IMP biosynthetic process"/>
    <property type="evidence" value="ECO:0007669"/>
    <property type="project" value="UniProtKB-UniRule"/>
</dbReference>
<organism evidence="8 9">
    <name type="scientific">Pelistega ratti</name>
    <dbReference type="NCBI Taxonomy" id="2652177"/>
    <lineage>
        <taxon>Bacteria</taxon>
        <taxon>Pseudomonadati</taxon>
        <taxon>Pseudomonadota</taxon>
        <taxon>Betaproteobacteria</taxon>
        <taxon>Burkholderiales</taxon>
        <taxon>Alcaligenaceae</taxon>
        <taxon>Pelistega</taxon>
    </lineage>
</organism>
<feature type="domain" description="ATP-grasp" evidence="7">
    <location>
        <begin position="122"/>
        <end position="308"/>
    </location>
</feature>
<dbReference type="GO" id="GO:0005524">
    <property type="term" value="F:ATP binding"/>
    <property type="evidence" value="ECO:0007669"/>
    <property type="project" value="UniProtKB-UniRule"/>
</dbReference>
<dbReference type="EMBL" id="JAAGYR010000001">
    <property type="protein sequence ID" value="NEN74741.1"/>
    <property type="molecule type" value="Genomic_DNA"/>
</dbReference>
<comment type="subunit">
    <text evidence="5 6">Homodimer.</text>
</comment>
<dbReference type="PROSITE" id="PS50975">
    <property type="entry name" value="ATP_GRASP"/>
    <property type="match status" value="1"/>
</dbReference>
<keyword evidence="4 5" id="KW-0067">ATP-binding</keyword>
<comment type="function">
    <text evidence="6">Catalyzes the ATP-dependent conversion of 5-aminoimidazole ribonucleotide (AIR) and HCO(3)- to N5-carboxyaminoimidazole ribonucleotide (N5-CAIR).</text>
</comment>
<sequence>MNRDLPQEPLPYSAILQPGHTLGMMGGGQLGRMFCHAAQSLGYKVVVLEPTEESPAGRVAEYEVVSAYDDMKGLDTLLSYTQAVTTEFENVPAASLKYLSSQIRISPSAAVVAVVQDRIAEKTFIASQGIPVAPYAEIRTIEDLEKADNTLFPAILKAARLGYDGKGQARVKSVAEAVEAFKSFGEVPCVLEAMLPLKKEVSVVMARGFDGKIALFPIGVNTHINGILSSSVVGVEEIDPTIEKAAQEAAIKIALGLNYFGVMCVEFFILEDNRLVANEIAPRPHNSGHYTMNACLSSQFEQQVRVLAGMPLGSTDLLAPTIMLNILGDSWFAHGGEQAIEPDWASVLALPGVNLHLYGKAEARKGRKMGHINIVNKDPQQLIYYARQVSDILHLNAKI</sequence>
<dbReference type="InterPro" id="IPR054350">
    <property type="entry name" value="PurT/PurK_preATP-grasp"/>
</dbReference>
<feature type="binding site" evidence="5">
    <location>
        <begin position="278"/>
        <end position="279"/>
    </location>
    <ligand>
        <name>ATP</name>
        <dbReference type="ChEBI" id="CHEBI:30616"/>
    </ligand>
</feature>
<dbReference type="EC" id="6.3.4.18" evidence="5 6"/>
<evidence type="ECO:0000259" key="7">
    <source>
        <dbReference type="PROSITE" id="PS50975"/>
    </source>
</evidence>
<evidence type="ECO:0000256" key="2">
    <source>
        <dbReference type="ARBA" id="ARBA00022741"/>
    </source>
</evidence>
<dbReference type="NCBIfam" id="NF004675">
    <property type="entry name" value="PRK06019.1-1"/>
    <property type="match status" value="1"/>
</dbReference>
<evidence type="ECO:0000256" key="3">
    <source>
        <dbReference type="ARBA" id="ARBA00022755"/>
    </source>
</evidence>
<dbReference type="RefSeq" id="WP_163763553.1">
    <property type="nucleotide sequence ID" value="NZ_JAAGYR010000001.1"/>
</dbReference>
<dbReference type="PANTHER" id="PTHR11609">
    <property type="entry name" value="PURINE BIOSYNTHESIS PROTEIN 6/7, PUR6/7"/>
    <property type="match status" value="1"/>
</dbReference>
<feature type="binding site" evidence="5">
    <location>
        <position position="157"/>
    </location>
    <ligand>
        <name>ATP</name>
        <dbReference type="ChEBI" id="CHEBI:30616"/>
    </ligand>
</feature>
<dbReference type="InterPro" id="IPR005875">
    <property type="entry name" value="PurK"/>
</dbReference>
<dbReference type="NCBIfam" id="NF004676">
    <property type="entry name" value="PRK06019.1-2"/>
    <property type="match status" value="1"/>
</dbReference>
<dbReference type="Pfam" id="PF22660">
    <property type="entry name" value="RS_preATP-grasp-like"/>
    <property type="match status" value="1"/>
</dbReference>
<feature type="binding site" evidence="5">
    <location>
        <begin position="162"/>
        <end position="168"/>
    </location>
    <ligand>
        <name>ATP</name>
        <dbReference type="ChEBI" id="CHEBI:30616"/>
    </ligand>
</feature>
<dbReference type="Gene3D" id="3.30.1490.20">
    <property type="entry name" value="ATP-grasp fold, A domain"/>
    <property type="match status" value="1"/>
</dbReference>
<dbReference type="InterPro" id="IPR016185">
    <property type="entry name" value="PreATP-grasp_dom_sf"/>
</dbReference>
<keyword evidence="3 5" id="KW-0658">Purine biosynthesis</keyword>
<feature type="binding site" evidence="5">
    <location>
        <position position="200"/>
    </location>
    <ligand>
        <name>ATP</name>
        <dbReference type="ChEBI" id="CHEBI:30616"/>
    </ligand>
</feature>
<dbReference type="NCBIfam" id="NF004679">
    <property type="entry name" value="PRK06019.1-5"/>
    <property type="match status" value="1"/>
</dbReference>
<dbReference type="Pfam" id="PF17769">
    <property type="entry name" value="PurK_C"/>
    <property type="match status" value="1"/>
</dbReference>
<dbReference type="PANTHER" id="PTHR11609:SF5">
    <property type="entry name" value="PHOSPHORIBOSYLAMINOIMIDAZOLE CARBOXYLASE"/>
    <property type="match status" value="1"/>
</dbReference>
<dbReference type="Gene3D" id="3.30.470.20">
    <property type="entry name" value="ATP-grasp fold, B domain"/>
    <property type="match status" value="1"/>
</dbReference>
<comment type="caution">
    <text evidence="8">The sequence shown here is derived from an EMBL/GenBank/DDBJ whole genome shotgun (WGS) entry which is preliminary data.</text>
</comment>
<dbReference type="Proteomes" id="UP000477651">
    <property type="component" value="Unassembled WGS sequence"/>
</dbReference>
<dbReference type="GO" id="GO:0034028">
    <property type="term" value="F:5-(carboxyamino)imidazole ribonucleotide synthase activity"/>
    <property type="evidence" value="ECO:0007669"/>
    <property type="project" value="UniProtKB-UniRule"/>
</dbReference>
<evidence type="ECO:0000313" key="8">
    <source>
        <dbReference type="EMBL" id="NEN74741.1"/>
    </source>
</evidence>